<comment type="similarity">
    <text evidence="1">Belongs to the histone deacetylase family.</text>
</comment>
<evidence type="ECO:0000259" key="2">
    <source>
        <dbReference type="Pfam" id="PF00850"/>
    </source>
</evidence>
<gene>
    <name evidence="3" type="ORF">JW984_00780</name>
</gene>
<evidence type="ECO:0000256" key="1">
    <source>
        <dbReference type="ARBA" id="ARBA00005947"/>
    </source>
</evidence>
<dbReference type="InterPro" id="IPR023696">
    <property type="entry name" value="Ureohydrolase_dom_sf"/>
</dbReference>
<dbReference type="GO" id="GO:0004407">
    <property type="term" value="F:histone deacetylase activity"/>
    <property type="evidence" value="ECO:0007669"/>
    <property type="project" value="TreeGrafter"/>
</dbReference>
<dbReference type="Gene3D" id="3.40.800.20">
    <property type="entry name" value="Histone deacetylase domain"/>
    <property type="match status" value="1"/>
</dbReference>
<feature type="domain" description="Histone deacetylase" evidence="2">
    <location>
        <begin position="21"/>
        <end position="309"/>
    </location>
</feature>
<accession>A0A9D8PM31</accession>
<dbReference type="Pfam" id="PF00850">
    <property type="entry name" value="Hist_deacetyl"/>
    <property type="match status" value="1"/>
</dbReference>
<organism evidence="3 4">
    <name type="scientific">Candidatus Zymogenus saltonus</name>
    <dbReference type="NCBI Taxonomy" id="2844893"/>
    <lineage>
        <taxon>Bacteria</taxon>
        <taxon>Deltaproteobacteria</taxon>
        <taxon>Candidatus Zymogenia</taxon>
        <taxon>Candidatus Zymogeniales</taxon>
        <taxon>Candidatus Zymogenaceae</taxon>
        <taxon>Candidatus Zymogenus</taxon>
    </lineage>
</organism>
<protein>
    <submittedName>
        <fullName evidence="3">Histone deacetylase</fullName>
    </submittedName>
</protein>
<dbReference type="CDD" id="cd09992">
    <property type="entry name" value="HDAC_classII"/>
    <property type="match status" value="1"/>
</dbReference>
<dbReference type="EMBL" id="JAFGIX010000003">
    <property type="protein sequence ID" value="MBN1571713.1"/>
    <property type="molecule type" value="Genomic_DNA"/>
</dbReference>
<dbReference type="InterPro" id="IPR000286">
    <property type="entry name" value="HDACs"/>
</dbReference>
<dbReference type="InterPro" id="IPR023801">
    <property type="entry name" value="His_deacetylse_dom"/>
</dbReference>
<reference evidence="3" key="1">
    <citation type="journal article" date="2021" name="Environ. Microbiol.">
        <title>Genomic characterization of three novel Desulfobacterota classes expand the metabolic and phylogenetic diversity of the phylum.</title>
        <authorList>
            <person name="Murphy C.L."/>
            <person name="Biggerstaff J."/>
            <person name="Eichhorn A."/>
            <person name="Ewing E."/>
            <person name="Shahan R."/>
            <person name="Soriano D."/>
            <person name="Stewart S."/>
            <person name="VanMol K."/>
            <person name="Walker R."/>
            <person name="Walters P."/>
            <person name="Elshahed M.S."/>
            <person name="Youssef N.H."/>
        </authorList>
    </citation>
    <scope>NUCLEOTIDE SEQUENCE</scope>
    <source>
        <strain evidence="3">Zod_Metabat.24</strain>
    </source>
</reference>
<dbReference type="PRINTS" id="PR01270">
    <property type="entry name" value="HDASUPER"/>
</dbReference>
<proteinExistence type="inferred from homology"/>
<dbReference type="PANTHER" id="PTHR10625:SF10">
    <property type="entry name" value="HISTONE DEACETYLASE HDAC1"/>
    <property type="match status" value="1"/>
</dbReference>
<dbReference type="InterPro" id="IPR037138">
    <property type="entry name" value="His_deacetylse_dom_sf"/>
</dbReference>
<name>A0A9D8PM31_9DELT</name>
<reference evidence="3" key="2">
    <citation type="submission" date="2021-01" db="EMBL/GenBank/DDBJ databases">
        <authorList>
            <person name="Hahn C.R."/>
            <person name="Youssef N.H."/>
            <person name="Elshahed M."/>
        </authorList>
    </citation>
    <scope>NUCLEOTIDE SEQUENCE</scope>
    <source>
        <strain evidence="3">Zod_Metabat.24</strain>
    </source>
</reference>
<comment type="caution">
    <text evidence="3">The sequence shown here is derived from an EMBL/GenBank/DDBJ whole genome shotgun (WGS) entry which is preliminary data.</text>
</comment>
<dbReference type="GO" id="GO:0040029">
    <property type="term" value="P:epigenetic regulation of gene expression"/>
    <property type="evidence" value="ECO:0007669"/>
    <property type="project" value="TreeGrafter"/>
</dbReference>
<dbReference type="PANTHER" id="PTHR10625">
    <property type="entry name" value="HISTONE DEACETYLASE HDAC1-RELATED"/>
    <property type="match status" value="1"/>
</dbReference>
<dbReference type="AlphaFoldDB" id="A0A9D8PM31"/>
<dbReference type="SUPFAM" id="SSF52768">
    <property type="entry name" value="Arginase/deacetylase"/>
    <property type="match status" value="1"/>
</dbReference>
<dbReference type="Proteomes" id="UP000809273">
    <property type="component" value="Unassembled WGS sequence"/>
</dbReference>
<evidence type="ECO:0000313" key="4">
    <source>
        <dbReference type="Proteomes" id="UP000809273"/>
    </source>
</evidence>
<evidence type="ECO:0000313" key="3">
    <source>
        <dbReference type="EMBL" id="MBN1571713.1"/>
    </source>
</evidence>
<sequence>MTKTGIVTDPIYIEHDTGRFHPESSERLVVLYKMLEDEDIAGKFVQITPRKASREEIGLIHKPSYFDKVAATAGLSHSSLDPDTQTSEKSFDAALFAAGGLLLGIDDMYDGKLDNVLALVRPPGHHAEADRGMGFCLFNNAAIAALYAIKKYSLKRVLICDWDLHHGNGTQHSFWEDDRVLYFSTHQFPYYPGTGSLREVGGGKGEGFTVNVPLNIGNGDAEYYKIFKKVLEPIAEEYKPELVIVSAGFDIYFKDPLGGMQVTPQGFAALAQVLMSIAEKSAGGKLLITLEGGYHLGGLRDGVKSVIKELMGKDSTDPDITKKDIDDAFGRISNEIIAAVVSVQKNYWNCF</sequence>